<dbReference type="PANTHER" id="PTHR36332">
    <property type="entry name" value="STRESS RESPONSE PROTEIN"/>
    <property type="match status" value="1"/>
</dbReference>
<comment type="caution">
    <text evidence="2">The sequence shown here is derived from an EMBL/GenBank/DDBJ whole genome shotgun (WGS) entry which is preliminary data.</text>
</comment>
<gene>
    <name evidence="2" type="ORF">DVH24_030946</name>
</gene>
<dbReference type="STRING" id="3750.A0A498HI70"/>
<dbReference type="PANTHER" id="PTHR36332:SF1">
    <property type="entry name" value="STRESS RESPONSE PROTEIN"/>
    <property type="match status" value="1"/>
</dbReference>
<feature type="compositionally biased region" description="Basic and acidic residues" evidence="1">
    <location>
        <begin position="7"/>
        <end position="16"/>
    </location>
</feature>
<feature type="region of interest" description="Disordered" evidence="1">
    <location>
        <begin position="160"/>
        <end position="180"/>
    </location>
</feature>
<dbReference type="Proteomes" id="UP000290289">
    <property type="component" value="Chromosome 17"/>
</dbReference>
<sequence>MIKRRFFKLEHGDRDGPSNSSSSSSDSEIEPHATYDSDEEEEEYDAVEQLKDDAQSCSTSSGYQSEDSSANEIPVDSSGLPITEDDDASTGHEIPDLIADQLLGKSGSELLEEESYIMPDEESIPVDLPDCIVKCKSAFKCRLCPRVVCLNEKSLRAHLKSKGMPRKKSKRQDKNGLKKALKGRDMVVSNPKGTQPREGMDKVLRMLLLVAVPWEIQLRERKTRIR</sequence>
<keyword evidence="3" id="KW-1185">Reference proteome</keyword>
<dbReference type="AlphaFoldDB" id="A0A498HI70"/>
<feature type="compositionally biased region" description="Polar residues" evidence="1">
    <location>
        <begin position="55"/>
        <end position="71"/>
    </location>
</feature>
<evidence type="ECO:0000313" key="3">
    <source>
        <dbReference type="Proteomes" id="UP000290289"/>
    </source>
</evidence>
<feature type="compositionally biased region" description="Acidic residues" evidence="1">
    <location>
        <begin position="36"/>
        <end position="46"/>
    </location>
</feature>
<protein>
    <submittedName>
        <fullName evidence="2">Uncharacterized protein</fullName>
    </submittedName>
</protein>
<accession>A0A498HI70</accession>
<evidence type="ECO:0000313" key="2">
    <source>
        <dbReference type="EMBL" id="RXH68613.1"/>
    </source>
</evidence>
<feature type="region of interest" description="Disordered" evidence="1">
    <location>
        <begin position="1"/>
        <end position="92"/>
    </location>
</feature>
<name>A0A498HI70_MALDO</name>
<reference evidence="2 3" key="1">
    <citation type="submission" date="2018-10" db="EMBL/GenBank/DDBJ databases">
        <title>A high-quality apple genome assembly.</title>
        <authorList>
            <person name="Hu J."/>
        </authorList>
    </citation>
    <scope>NUCLEOTIDE SEQUENCE [LARGE SCALE GENOMIC DNA]</scope>
    <source>
        <strain evidence="3">cv. HFTH1</strain>
        <tissue evidence="2">Young leaf</tissue>
    </source>
</reference>
<evidence type="ECO:0000256" key="1">
    <source>
        <dbReference type="SAM" id="MobiDB-lite"/>
    </source>
</evidence>
<organism evidence="2 3">
    <name type="scientific">Malus domestica</name>
    <name type="common">Apple</name>
    <name type="synonym">Pyrus malus</name>
    <dbReference type="NCBI Taxonomy" id="3750"/>
    <lineage>
        <taxon>Eukaryota</taxon>
        <taxon>Viridiplantae</taxon>
        <taxon>Streptophyta</taxon>
        <taxon>Embryophyta</taxon>
        <taxon>Tracheophyta</taxon>
        <taxon>Spermatophyta</taxon>
        <taxon>Magnoliopsida</taxon>
        <taxon>eudicotyledons</taxon>
        <taxon>Gunneridae</taxon>
        <taxon>Pentapetalae</taxon>
        <taxon>rosids</taxon>
        <taxon>fabids</taxon>
        <taxon>Rosales</taxon>
        <taxon>Rosaceae</taxon>
        <taxon>Amygdaloideae</taxon>
        <taxon>Maleae</taxon>
        <taxon>Malus</taxon>
    </lineage>
</organism>
<dbReference type="EMBL" id="RDQH01000343">
    <property type="protein sequence ID" value="RXH68613.1"/>
    <property type="molecule type" value="Genomic_DNA"/>
</dbReference>
<proteinExistence type="predicted"/>